<evidence type="ECO:0000259" key="1">
    <source>
        <dbReference type="Pfam" id="PF09823"/>
    </source>
</evidence>
<feature type="domain" description="DUF2357" evidence="1">
    <location>
        <begin position="92"/>
        <end position="317"/>
    </location>
</feature>
<dbReference type="EMBL" id="WBVP01000012">
    <property type="protein sequence ID" value="KAB2824228.1"/>
    <property type="molecule type" value="Genomic_DNA"/>
</dbReference>
<dbReference type="AlphaFoldDB" id="A0A6N6RRM9"/>
<reference evidence="2 3" key="1">
    <citation type="submission" date="2019-09" db="EMBL/GenBank/DDBJ databases">
        <title>Genome of Aliivibrio finisterrensis LMG 23869 (type strain).</title>
        <authorList>
            <person name="Bowman J.P."/>
        </authorList>
    </citation>
    <scope>NUCLEOTIDE SEQUENCE [LARGE SCALE GENOMIC DNA]</scope>
    <source>
        <strain evidence="2 3">LMG 23869</strain>
    </source>
</reference>
<organism evidence="2 3">
    <name type="scientific">Aliivibrio finisterrensis</name>
    <dbReference type="NCBI Taxonomy" id="511998"/>
    <lineage>
        <taxon>Bacteria</taxon>
        <taxon>Pseudomonadati</taxon>
        <taxon>Pseudomonadota</taxon>
        <taxon>Gammaproteobacteria</taxon>
        <taxon>Vibrionales</taxon>
        <taxon>Vibrionaceae</taxon>
        <taxon>Aliivibrio</taxon>
    </lineage>
</organism>
<comment type="caution">
    <text evidence="2">The sequence shown here is derived from an EMBL/GenBank/DDBJ whole genome shotgun (WGS) entry which is preliminary data.</text>
</comment>
<evidence type="ECO:0000313" key="3">
    <source>
        <dbReference type="Proteomes" id="UP000434870"/>
    </source>
</evidence>
<dbReference type="InterPro" id="IPR018633">
    <property type="entry name" value="DUF2357"/>
</dbReference>
<gene>
    <name evidence="2" type="ORF">F8B77_11480</name>
</gene>
<name>A0A6N6RRM9_9GAMM</name>
<sequence length="611" mass="70323">MKLDIKILSGERYGHQFSLSTITSSSVPHQWVKENEVVELSLSVPNHYTDAELILYDHKIDISSITYDDGENNCCFNWLPQKKWGGRLECLFFNYFGVAELTVKLLDQDGSHHYFNFQPIEVLASKANAKNVELMLSYLANLNDDELHSLFQTTKYNAGFKEGSSSPISNLERLEYSFKLLVSLIPNLLRKPISKLLPEQKVIQPNDHHDFNDESLGWLMSNLSVLDECDDIHQSHLRFENRMYRAGSLQISELKESADVYENRVIHGFVNLLIVETSNQLNSYESIGEDQTSVTSPPKGYVSFFEQVNKFKKRLLSEQVNRCESLLYSITNLKFHLETHLSVSHALTQRPMLTSKAASDLSYRTIFIEFINWYEKSKPDWSVYENLFAIKSIPILFESYCYYRVSETLNGIFLTNDRINSYWQDKYGNEISLLREPVYWMPFNKNVSDSRFINSEGLTVTKTKVRPRSHTHKYSHRCPDIVIEVKQPNGEFKLAVLDAKYTTELIASEKRLPECTMKYIHGIHQKGTGKAVVDSMTILFPEQSSPFNSFHVKEHDLLSLDPITPSLQCLGLELSDKPEDKLTLILSKLLESLLSYNDLSSKSFSTLEKTV</sequence>
<evidence type="ECO:0000313" key="2">
    <source>
        <dbReference type="EMBL" id="KAB2824228.1"/>
    </source>
</evidence>
<dbReference type="Pfam" id="PF09823">
    <property type="entry name" value="DUF2357"/>
    <property type="match status" value="1"/>
</dbReference>
<protein>
    <submittedName>
        <fullName evidence="2">DUF2357 domain-containing protein</fullName>
    </submittedName>
</protein>
<accession>A0A6N6RRM9</accession>
<dbReference type="RefSeq" id="WP_151655453.1">
    <property type="nucleotide sequence ID" value="NZ_WBVP01000012.1"/>
</dbReference>
<dbReference type="Proteomes" id="UP000434870">
    <property type="component" value="Unassembled WGS sequence"/>
</dbReference>
<proteinExistence type="predicted"/>